<accession>A0A517YS16</accession>
<evidence type="ECO:0000256" key="1">
    <source>
        <dbReference type="SAM" id="SignalP"/>
    </source>
</evidence>
<feature type="chain" id="PRO_5022187978" description="PEP-CTERM protein-sorting domain-containing protein" evidence="1">
    <location>
        <begin position="24"/>
        <end position="203"/>
    </location>
</feature>
<feature type="signal peptide" evidence="1">
    <location>
        <begin position="1"/>
        <end position="23"/>
    </location>
</feature>
<reference evidence="2 3" key="1">
    <citation type="submission" date="2019-02" db="EMBL/GenBank/DDBJ databases">
        <title>Deep-cultivation of Planctomycetes and their phenomic and genomic characterization uncovers novel biology.</title>
        <authorList>
            <person name="Wiegand S."/>
            <person name="Jogler M."/>
            <person name="Boedeker C."/>
            <person name="Pinto D."/>
            <person name="Vollmers J."/>
            <person name="Rivas-Marin E."/>
            <person name="Kohn T."/>
            <person name="Peeters S.H."/>
            <person name="Heuer A."/>
            <person name="Rast P."/>
            <person name="Oberbeckmann S."/>
            <person name="Bunk B."/>
            <person name="Jeske O."/>
            <person name="Meyerdierks A."/>
            <person name="Storesund J.E."/>
            <person name="Kallscheuer N."/>
            <person name="Luecker S."/>
            <person name="Lage O.M."/>
            <person name="Pohl T."/>
            <person name="Merkel B.J."/>
            <person name="Hornburger P."/>
            <person name="Mueller R.-W."/>
            <person name="Bruemmer F."/>
            <person name="Labrenz M."/>
            <person name="Spormann A.M."/>
            <person name="Op den Camp H."/>
            <person name="Overmann J."/>
            <person name="Amann R."/>
            <person name="Jetten M.S.M."/>
            <person name="Mascher T."/>
            <person name="Medema M.H."/>
            <person name="Devos D.P."/>
            <person name="Kaster A.-K."/>
            <person name="Ovreas L."/>
            <person name="Rohde M."/>
            <person name="Galperin M.Y."/>
            <person name="Jogler C."/>
        </authorList>
    </citation>
    <scope>NUCLEOTIDE SEQUENCE [LARGE SCALE GENOMIC DNA]</scope>
    <source>
        <strain evidence="2 3">KS4</strain>
    </source>
</reference>
<protein>
    <recommendedName>
        <fullName evidence="4">PEP-CTERM protein-sorting domain-containing protein</fullName>
    </recommendedName>
</protein>
<dbReference type="EMBL" id="CP036425">
    <property type="protein sequence ID" value="QDU33008.1"/>
    <property type="molecule type" value="Genomic_DNA"/>
</dbReference>
<dbReference type="Proteomes" id="UP000317369">
    <property type="component" value="Chromosome"/>
</dbReference>
<name>A0A517YS16_9BACT</name>
<keyword evidence="3" id="KW-1185">Reference proteome</keyword>
<evidence type="ECO:0000313" key="3">
    <source>
        <dbReference type="Proteomes" id="UP000317369"/>
    </source>
</evidence>
<dbReference type="RefSeq" id="WP_145075447.1">
    <property type="nucleotide sequence ID" value="NZ_CP036425.1"/>
</dbReference>
<evidence type="ECO:0000313" key="2">
    <source>
        <dbReference type="EMBL" id="QDU33008.1"/>
    </source>
</evidence>
<dbReference type="AlphaFoldDB" id="A0A517YS16"/>
<gene>
    <name evidence="2" type="ORF">KS4_10470</name>
</gene>
<organism evidence="2 3">
    <name type="scientific">Poriferisphaera corsica</name>
    <dbReference type="NCBI Taxonomy" id="2528020"/>
    <lineage>
        <taxon>Bacteria</taxon>
        <taxon>Pseudomonadati</taxon>
        <taxon>Planctomycetota</taxon>
        <taxon>Phycisphaerae</taxon>
        <taxon>Phycisphaerales</taxon>
        <taxon>Phycisphaeraceae</taxon>
        <taxon>Poriferisphaera</taxon>
    </lineage>
</organism>
<evidence type="ECO:0008006" key="4">
    <source>
        <dbReference type="Google" id="ProtNLM"/>
    </source>
</evidence>
<proteinExistence type="predicted"/>
<sequence length="203" mass="22129" precursor="true">MEKPTKFFFNLCSALAITASVTAAPMAITNLAGEAIAVEGVEWDGVTYTAHFVKDPAPFKNIFDKNNDGDFDDPGELEPMFIKNGGSWTGVGSAANQIMAALGDSLYINNDVESDSFMIPYKITSQGSQWKPGIRGDLDEENNVDALSSETAIQSINIWYPSATKSEYRHWVTFTVTPVPEPASTSLLALTALPLLMRRRNKA</sequence>
<dbReference type="KEGG" id="pcor:KS4_10470"/>
<keyword evidence="1" id="KW-0732">Signal</keyword>